<organism evidence="1 2">
    <name type="scientific">phage Lak_Megaphage_RVC_AP3_GC26</name>
    <dbReference type="NCBI Taxonomy" id="3109225"/>
    <lineage>
        <taxon>Viruses</taxon>
        <taxon>Duplodnaviria</taxon>
        <taxon>Heunggongvirae</taxon>
        <taxon>Uroviricota</taxon>
        <taxon>Caudoviricetes</taxon>
        <taxon>Caudoviricetes code 15 clade</taxon>
    </lineage>
</organism>
<proteinExistence type="predicted"/>
<dbReference type="Proteomes" id="UP001348805">
    <property type="component" value="Segment"/>
</dbReference>
<keyword evidence="2" id="KW-1185">Reference proteome</keyword>
<sequence>MLNKSKSPQRILKCINNPKERRQFLSSLDDSIFVANDLEESIRQWLEYSTDDEYKRQFYKLYNSIYTYMDDYYLTLSLPEPNHVETYKDTEDITFNGSLTQFMSYENKLLYKDSMLMTLCHDTAEYIIHRIFSETDGYKIEHEPNGRNECPDIKLTYPNGDETYIEVKSVLCSFFDDNTFKGKVNNAMKGIDQILNDMRQFEIKENKCQTCLRNITTVFFFYFCNSETGEAEYFKTYVMPAPIAIDCEFNKDGTFKKLGQKSDTNFNTVLNLKIRTPFNKYNTLVDRALLISTGYTSKGINRLIHNTEGDFYVLKKQFNDIKQKIYDILAVYKIENNTYTDCLSRVLQLFHELKGYKYNGSRFKDYILDYDKTYIKNTIIEIKRDINKAFGKGTVR</sequence>
<evidence type="ECO:0000313" key="2">
    <source>
        <dbReference type="Proteomes" id="UP001348805"/>
    </source>
</evidence>
<dbReference type="EMBL" id="OR769219">
    <property type="protein sequence ID" value="WQJ51458.1"/>
    <property type="molecule type" value="Genomic_DNA"/>
</dbReference>
<name>A0ABZ0Z2S6_9CAUD</name>
<accession>A0ABZ0Z2S6</accession>
<reference evidence="1 2" key="1">
    <citation type="submission" date="2023-11" db="EMBL/GenBank/DDBJ databases">
        <authorList>
            <person name="Cook R."/>
            <person name="Crisci M."/>
            <person name="Pye H."/>
            <person name="Adriaenssens E."/>
            <person name="Santini J."/>
        </authorList>
    </citation>
    <scope>NUCLEOTIDE SEQUENCE [LARGE SCALE GENOMIC DNA]</scope>
    <source>
        <strain evidence="1">Lak_Megaphage_RVC_AP3_GC26</strain>
    </source>
</reference>
<evidence type="ECO:0000313" key="1">
    <source>
        <dbReference type="EMBL" id="WQJ51458.1"/>
    </source>
</evidence>
<protein>
    <submittedName>
        <fullName evidence="1">Uncharacterized protein</fullName>
    </submittedName>
</protein>